<evidence type="ECO:0000313" key="2">
    <source>
        <dbReference type="EMBL" id="MFC4526922.1"/>
    </source>
</evidence>
<reference evidence="3" key="1">
    <citation type="journal article" date="2019" name="Int. J. Syst. Evol. Microbiol.">
        <title>The Global Catalogue of Microorganisms (GCM) 10K type strain sequencing project: providing services to taxonomists for standard genome sequencing and annotation.</title>
        <authorList>
            <consortium name="The Broad Institute Genomics Platform"/>
            <consortium name="The Broad Institute Genome Sequencing Center for Infectious Disease"/>
            <person name="Wu L."/>
            <person name="Ma J."/>
        </authorList>
    </citation>
    <scope>NUCLEOTIDE SEQUENCE [LARGE SCALE GENOMIC DNA]</scope>
    <source>
        <strain evidence="3">CCM 4481</strain>
    </source>
</reference>
<organism evidence="2 3">
    <name type="scientific">Dyella halodurans</name>
    <dbReference type="NCBI Taxonomy" id="1920171"/>
    <lineage>
        <taxon>Bacteria</taxon>
        <taxon>Pseudomonadati</taxon>
        <taxon>Pseudomonadota</taxon>
        <taxon>Gammaproteobacteria</taxon>
        <taxon>Lysobacterales</taxon>
        <taxon>Rhodanobacteraceae</taxon>
        <taxon>Dyella</taxon>
    </lineage>
</organism>
<keyword evidence="3" id="KW-1185">Reference proteome</keyword>
<name>A0ABV9C1V0_9GAMM</name>
<dbReference type="Proteomes" id="UP001595961">
    <property type="component" value="Unassembled WGS sequence"/>
</dbReference>
<proteinExistence type="predicted"/>
<feature type="compositionally biased region" description="Polar residues" evidence="1">
    <location>
        <begin position="40"/>
        <end position="49"/>
    </location>
</feature>
<comment type="caution">
    <text evidence="2">The sequence shown here is derived from an EMBL/GenBank/DDBJ whole genome shotgun (WGS) entry which is preliminary data.</text>
</comment>
<protein>
    <recommendedName>
        <fullName evidence="4">Lipoprotein</fullName>
    </recommendedName>
</protein>
<sequence length="49" mass="4907">MAGTPASSVITVLAECAPPKQRAPVPAGDSSEDAIAAGNENAQRAMQIN</sequence>
<accession>A0ABV9C1V0</accession>
<gene>
    <name evidence="2" type="ORF">ACFO5W_09805</name>
</gene>
<dbReference type="RefSeq" id="WP_266148820.1">
    <property type="nucleotide sequence ID" value="NZ_CP064028.1"/>
</dbReference>
<dbReference type="EMBL" id="JBHSGA010000017">
    <property type="protein sequence ID" value="MFC4526922.1"/>
    <property type="molecule type" value="Genomic_DNA"/>
</dbReference>
<evidence type="ECO:0000313" key="3">
    <source>
        <dbReference type="Proteomes" id="UP001595961"/>
    </source>
</evidence>
<feature type="region of interest" description="Disordered" evidence="1">
    <location>
        <begin position="19"/>
        <end position="49"/>
    </location>
</feature>
<evidence type="ECO:0000256" key="1">
    <source>
        <dbReference type="SAM" id="MobiDB-lite"/>
    </source>
</evidence>
<evidence type="ECO:0008006" key="4">
    <source>
        <dbReference type="Google" id="ProtNLM"/>
    </source>
</evidence>